<gene>
    <name evidence="1" type="ORF">WS72_14475</name>
</gene>
<reference evidence="1 2" key="1">
    <citation type="submission" date="2015-11" db="EMBL/GenBank/DDBJ databases">
        <authorList>
            <person name="Sahl J."/>
            <person name="Wagner D."/>
            <person name="Keim P."/>
        </authorList>
    </citation>
    <scope>NUCLEOTIDE SEQUENCE [LARGE SCALE GENOMIC DNA]</scope>
    <source>
        <strain evidence="1 2">BDU18</strain>
    </source>
</reference>
<evidence type="ECO:0000313" key="1">
    <source>
        <dbReference type="EMBL" id="KWZ43939.1"/>
    </source>
</evidence>
<dbReference type="EMBL" id="LNJQ01000001">
    <property type="protein sequence ID" value="KWZ43939.1"/>
    <property type="molecule type" value="Genomic_DNA"/>
</dbReference>
<organism evidence="1 2">
    <name type="scientific">Burkholderia savannae</name>
    <dbReference type="NCBI Taxonomy" id="1637837"/>
    <lineage>
        <taxon>Bacteria</taxon>
        <taxon>Pseudomonadati</taxon>
        <taxon>Pseudomonadota</taxon>
        <taxon>Betaproteobacteria</taxon>
        <taxon>Burkholderiales</taxon>
        <taxon>Burkholderiaceae</taxon>
        <taxon>Burkholderia</taxon>
        <taxon>pseudomallei group</taxon>
    </lineage>
</organism>
<protein>
    <submittedName>
        <fullName evidence="1">Uncharacterized protein</fullName>
    </submittedName>
</protein>
<accession>A0ABR5TG11</accession>
<comment type="caution">
    <text evidence="1">The sequence shown here is derived from an EMBL/GenBank/DDBJ whole genome shotgun (WGS) entry which is preliminary data.</text>
</comment>
<proteinExistence type="predicted"/>
<evidence type="ECO:0000313" key="2">
    <source>
        <dbReference type="Proteomes" id="UP000070255"/>
    </source>
</evidence>
<keyword evidence="2" id="KW-1185">Reference proteome</keyword>
<dbReference type="Proteomes" id="UP000070255">
    <property type="component" value="Unassembled WGS sequence"/>
</dbReference>
<sequence length="64" mass="7158">MPSSDPHRSSDECASAPRVSFGPARIRTHSYAFARRLRELWHRSFANAVDVRIRNARAAIAAPP</sequence>
<name>A0ABR5TG11_9BURK</name>